<protein>
    <submittedName>
        <fullName evidence="1">Uncharacterized protein</fullName>
    </submittedName>
</protein>
<sequence length="179" mass="18902">MPHVPPEPATWARSLLPLLQPIQATRVEWLRVPADTAPVSWHAVHVLPDGGAVGEGWLFMLGPLHEGAAAVFIETPRGAARDRGVLLASTVCRLAWQLHAPGGEMAADAPLDPALTDAIHALRNGLNTTGMNAAVLAACAAQLPHDLVPVVKQVEQASGRSGVELHRLVTLLETRCNAS</sequence>
<dbReference type="Proteomes" id="UP000521199">
    <property type="component" value="Unassembled WGS sequence"/>
</dbReference>
<accession>A0A7W8D4F7</accession>
<keyword evidence="2" id="KW-1185">Reference proteome</keyword>
<reference evidence="1 2" key="1">
    <citation type="submission" date="2020-08" db="EMBL/GenBank/DDBJ databases">
        <title>Genomic Encyclopedia of Type Strains, Phase IV (KMG-IV): sequencing the most valuable type-strain genomes for metagenomic binning, comparative biology and taxonomic classification.</title>
        <authorList>
            <person name="Goeker M."/>
        </authorList>
    </citation>
    <scope>NUCLEOTIDE SEQUENCE [LARGE SCALE GENOMIC DNA]</scope>
    <source>
        <strain evidence="1 2">DSM 24163</strain>
    </source>
</reference>
<comment type="caution">
    <text evidence="1">The sequence shown here is derived from an EMBL/GenBank/DDBJ whole genome shotgun (WGS) entry which is preliminary data.</text>
</comment>
<dbReference type="RefSeq" id="WP_183958561.1">
    <property type="nucleotide sequence ID" value="NZ_JACHHP010000001.1"/>
</dbReference>
<organism evidence="1 2">
    <name type="scientific">Chiayiivirga flava</name>
    <dbReference type="NCBI Taxonomy" id="659595"/>
    <lineage>
        <taxon>Bacteria</taxon>
        <taxon>Pseudomonadati</taxon>
        <taxon>Pseudomonadota</taxon>
        <taxon>Gammaproteobacteria</taxon>
        <taxon>Lysobacterales</taxon>
        <taxon>Lysobacteraceae</taxon>
        <taxon>Chiayiivirga</taxon>
    </lineage>
</organism>
<dbReference type="AlphaFoldDB" id="A0A7W8D4F7"/>
<evidence type="ECO:0000313" key="1">
    <source>
        <dbReference type="EMBL" id="MBB5206506.1"/>
    </source>
</evidence>
<gene>
    <name evidence="1" type="ORF">HNQ52_000022</name>
</gene>
<dbReference type="EMBL" id="JACHHP010000001">
    <property type="protein sequence ID" value="MBB5206506.1"/>
    <property type="molecule type" value="Genomic_DNA"/>
</dbReference>
<name>A0A7W8D4F7_9GAMM</name>
<evidence type="ECO:0000313" key="2">
    <source>
        <dbReference type="Proteomes" id="UP000521199"/>
    </source>
</evidence>
<proteinExistence type="predicted"/>